<evidence type="ECO:0000256" key="3">
    <source>
        <dbReference type="ARBA" id="ARBA00022679"/>
    </source>
</evidence>
<evidence type="ECO:0000256" key="5">
    <source>
        <dbReference type="RuleBase" id="RU362057"/>
    </source>
</evidence>
<comment type="similarity">
    <text evidence="2 4">Belongs to the UDP-glycosyltransferase family.</text>
</comment>
<dbReference type="EC" id="2.4.1.-" evidence="5"/>
<dbReference type="InterPro" id="IPR050481">
    <property type="entry name" value="UDP-glycosyltransf_plant"/>
</dbReference>
<dbReference type="InterPro" id="IPR002213">
    <property type="entry name" value="UDP_glucos_trans"/>
</dbReference>
<feature type="compositionally biased region" description="Basic and acidic residues" evidence="6">
    <location>
        <begin position="465"/>
        <end position="476"/>
    </location>
</feature>
<feature type="compositionally biased region" description="Polar residues" evidence="6">
    <location>
        <begin position="477"/>
        <end position="487"/>
    </location>
</feature>
<reference evidence="7" key="1">
    <citation type="submission" date="2022-04" db="EMBL/GenBank/DDBJ databases">
        <title>Carnegiea gigantea Genome sequencing and assembly v2.</title>
        <authorList>
            <person name="Copetti D."/>
            <person name="Sanderson M.J."/>
            <person name="Burquez A."/>
            <person name="Wojciechowski M.F."/>
        </authorList>
    </citation>
    <scope>NUCLEOTIDE SEQUENCE</scope>
    <source>
        <strain evidence="7">SGP5-SGP5p</strain>
        <tissue evidence="7">Aerial part</tissue>
    </source>
</reference>
<dbReference type="PANTHER" id="PTHR48049">
    <property type="entry name" value="GLYCOSYLTRANSFERASE"/>
    <property type="match status" value="1"/>
</dbReference>
<dbReference type="GO" id="GO:0035251">
    <property type="term" value="F:UDP-glucosyltransferase activity"/>
    <property type="evidence" value="ECO:0007669"/>
    <property type="project" value="InterPro"/>
</dbReference>
<evidence type="ECO:0000256" key="4">
    <source>
        <dbReference type="RuleBase" id="RU003718"/>
    </source>
</evidence>
<accession>A0A9Q1GR65</accession>
<evidence type="ECO:0000256" key="2">
    <source>
        <dbReference type="ARBA" id="ARBA00009995"/>
    </source>
</evidence>
<dbReference type="AlphaFoldDB" id="A0A9Q1GR65"/>
<sequence length="502" mass="56019">MGEQFHIVMYPWLHLGHIIPYLHFANKLAERSGHKIRTTLLLPKKAVPQLNHMNLHPSLISLHPITIPHVDPLPLGAETASDVPPHLAPHLATAMDLTRPEVQSTILGVQPRATLIFYDIAYWVNEIASELGIKTVCYMPVCAACQAMAIAMRPTQDNAVPELAPEYPSTDVVLRGPAEWRKISLRTSQFGSGLKFSERTRRSKTLCDAIGLRTCREIEGAFCDYVSSHFGKPLLLSGPVLPEPNKATPLDPEWAAWLGRFGRGSVVFCTLGSQMTLEKEQFQELLLGFEMTKMPFLVVLKAPSGCASIDEALPEGFQERVGDRGVVHGGWVQQPQILSHPSVGCFVSHCGLGALWESLMSECQIVLLPQAWDHIMNARIMAAQMKVAVEVEKREEDGWVSKESFCKAIKAVMDEESEVGCLVKRNHATWREVITRQGFMDGYVDNFIKDLERLVANVEVTAEVPSDHPEPLREQTQHSSLEPSRSSTRPHKMPPHLQDYVE</sequence>
<dbReference type="Gene3D" id="3.40.50.2000">
    <property type="entry name" value="Glycogen Phosphorylase B"/>
    <property type="match status" value="2"/>
</dbReference>
<feature type="region of interest" description="Disordered" evidence="6">
    <location>
        <begin position="462"/>
        <end position="502"/>
    </location>
</feature>
<protein>
    <recommendedName>
        <fullName evidence="5">Glycosyltransferase</fullName>
        <ecNumber evidence="5">2.4.1.-</ecNumber>
    </recommendedName>
</protein>
<dbReference type="CDD" id="cd03784">
    <property type="entry name" value="GT1_Gtf-like"/>
    <property type="match status" value="1"/>
</dbReference>
<dbReference type="EMBL" id="JAKOGI010001635">
    <property type="protein sequence ID" value="KAJ8424618.1"/>
    <property type="molecule type" value="Genomic_DNA"/>
</dbReference>
<keyword evidence="4" id="KW-0328">Glycosyltransferase</keyword>
<gene>
    <name evidence="7" type="ORF">Cgig2_000541</name>
</gene>
<proteinExistence type="inferred from homology"/>
<dbReference type="InterPro" id="IPR035595">
    <property type="entry name" value="UDP_glycos_trans_CS"/>
</dbReference>
<dbReference type="OrthoDB" id="5835829at2759"/>
<organism evidence="7 8">
    <name type="scientific">Carnegiea gigantea</name>
    <dbReference type="NCBI Taxonomy" id="171969"/>
    <lineage>
        <taxon>Eukaryota</taxon>
        <taxon>Viridiplantae</taxon>
        <taxon>Streptophyta</taxon>
        <taxon>Embryophyta</taxon>
        <taxon>Tracheophyta</taxon>
        <taxon>Spermatophyta</taxon>
        <taxon>Magnoliopsida</taxon>
        <taxon>eudicotyledons</taxon>
        <taxon>Gunneridae</taxon>
        <taxon>Pentapetalae</taxon>
        <taxon>Caryophyllales</taxon>
        <taxon>Cactineae</taxon>
        <taxon>Cactaceae</taxon>
        <taxon>Cactoideae</taxon>
        <taxon>Echinocereeae</taxon>
        <taxon>Carnegiea</taxon>
    </lineage>
</organism>
<name>A0A9Q1GR65_9CARY</name>
<evidence type="ECO:0000256" key="1">
    <source>
        <dbReference type="ARBA" id="ARBA00004721"/>
    </source>
</evidence>
<evidence type="ECO:0000256" key="6">
    <source>
        <dbReference type="SAM" id="MobiDB-lite"/>
    </source>
</evidence>
<comment type="caution">
    <text evidence="7">The sequence shown here is derived from an EMBL/GenBank/DDBJ whole genome shotgun (WGS) entry which is preliminary data.</text>
</comment>
<dbReference type="PROSITE" id="PS00375">
    <property type="entry name" value="UDPGT"/>
    <property type="match status" value="1"/>
</dbReference>
<keyword evidence="8" id="KW-1185">Reference proteome</keyword>
<dbReference type="Proteomes" id="UP001153076">
    <property type="component" value="Unassembled WGS sequence"/>
</dbReference>
<dbReference type="PANTHER" id="PTHR48049:SF91">
    <property type="entry name" value="UDP-GLYCOSYLTRANSFERASE 79B7-RELATED"/>
    <property type="match status" value="1"/>
</dbReference>
<keyword evidence="3 4" id="KW-0808">Transferase</keyword>
<comment type="pathway">
    <text evidence="1">Secondary metabolite biosynthesis; terpenoid biosynthesis.</text>
</comment>
<evidence type="ECO:0000313" key="7">
    <source>
        <dbReference type="EMBL" id="KAJ8424618.1"/>
    </source>
</evidence>
<dbReference type="FunFam" id="3.40.50.2000:FF:000037">
    <property type="entry name" value="Glycosyltransferase"/>
    <property type="match status" value="1"/>
</dbReference>
<dbReference type="Pfam" id="PF00201">
    <property type="entry name" value="UDPGT"/>
    <property type="match status" value="1"/>
</dbReference>
<dbReference type="SUPFAM" id="SSF53756">
    <property type="entry name" value="UDP-Glycosyltransferase/glycogen phosphorylase"/>
    <property type="match status" value="1"/>
</dbReference>
<evidence type="ECO:0000313" key="8">
    <source>
        <dbReference type="Proteomes" id="UP001153076"/>
    </source>
</evidence>